<dbReference type="Gene3D" id="1.10.260.40">
    <property type="entry name" value="lambda repressor-like DNA-binding domains"/>
    <property type="match status" value="1"/>
</dbReference>
<evidence type="ECO:0000256" key="1">
    <source>
        <dbReference type="ARBA" id="ARBA00023125"/>
    </source>
</evidence>
<dbReference type="SMART" id="SM00530">
    <property type="entry name" value="HTH_XRE"/>
    <property type="match status" value="1"/>
</dbReference>
<dbReference type="Pfam" id="PF01381">
    <property type="entry name" value="HTH_3"/>
    <property type="match status" value="1"/>
</dbReference>
<dbReference type="CDD" id="cd02209">
    <property type="entry name" value="cupin_XRE_C"/>
    <property type="match status" value="1"/>
</dbReference>
<dbReference type="PROSITE" id="PS50943">
    <property type="entry name" value="HTH_CROC1"/>
    <property type="match status" value="1"/>
</dbReference>
<gene>
    <name evidence="3" type="ORF">O4220_27560</name>
</gene>
<protein>
    <submittedName>
        <fullName evidence="3">Helix-turn-helix domain-containing protein</fullName>
    </submittedName>
</protein>
<dbReference type="Proteomes" id="UP001081071">
    <property type="component" value="Unassembled WGS sequence"/>
</dbReference>
<reference evidence="3" key="1">
    <citation type="submission" date="2022-12" db="EMBL/GenBank/DDBJ databases">
        <authorList>
            <person name="Krivoruchko A.V."/>
            <person name="Elkin A."/>
        </authorList>
    </citation>
    <scope>NUCLEOTIDE SEQUENCE</scope>
    <source>
        <strain evidence="3">IEGM 1391</strain>
    </source>
</reference>
<dbReference type="InterPro" id="IPR013096">
    <property type="entry name" value="Cupin_2"/>
</dbReference>
<dbReference type="SUPFAM" id="SSF51182">
    <property type="entry name" value="RmlC-like cupins"/>
    <property type="match status" value="1"/>
</dbReference>
<dbReference type="EMBL" id="JAPWIJ010000024">
    <property type="protein sequence ID" value="MCZ4522296.1"/>
    <property type="molecule type" value="Genomic_DNA"/>
</dbReference>
<dbReference type="SUPFAM" id="SSF47413">
    <property type="entry name" value="lambda repressor-like DNA-binding domains"/>
    <property type="match status" value="1"/>
</dbReference>
<accession>A0ABT4MMS7</accession>
<dbReference type="Pfam" id="PF07883">
    <property type="entry name" value="Cupin_2"/>
    <property type="match status" value="1"/>
</dbReference>
<dbReference type="PANTHER" id="PTHR46797">
    <property type="entry name" value="HTH-TYPE TRANSCRIPTIONAL REGULATOR"/>
    <property type="match status" value="1"/>
</dbReference>
<dbReference type="CDD" id="cd00093">
    <property type="entry name" value="HTH_XRE"/>
    <property type="match status" value="1"/>
</dbReference>
<dbReference type="InterPro" id="IPR011051">
    <property type="entry name" value="RmlC_Cupin_sf"/>
</dbReference>
<evidence type="ECO:0000313" key="3">
    <source>
        <dbReference type="EMBL" id="MCZ4522296.1"/>
    </source>
</evidence>
<keyword evidence="4" id="KW-1185">Reference proteome</keyword>
<proteinExistence type="predicted"/>
<evidence type="ECO:0000259" key="2">
    <source>
        <dbReference type="PROSITE" id="PS50943"/>
    </source>
</evidence>
<dbReference type="InterPro" id="IPR050807">
    <property type="entry name" value="TransReg_Diox_bact_type"/>
</dbReference>
<dbReference type="InterPro" id="IPR010982">
    <property type="entry name" value="Lambda_DNA-bd_dom_sf"/>
</dbReference>
<keyword evidence="1" id="KW-0238">DNA-binding</keyword>
<dbReference type="PANTHER" id="PTHR46797:SF1">
    <property type="entry name" value="METHYLPHOSPHONATE SYNTHASE"/>
    <property type="match status" value="1"/>
</dbReference>
<name>A0ABT4MMS7_9NOCA</name>
<dbReference type="RefSeq" id="WP_269608724.1">
    <property type="nucleotide sequence ID" value="NZ_JAPWIJ010000024.1"/>
</dbReference>
<evidence type="ECO:0000313" key="4">
    <source>
        <dbReference type="Proteomes" id="UP001081071"/>
    </source>
</evidence>
<comment type="caution">
    <text evidence="3">The sequence shown here is derived from an EMBL/GenBank/DDBJ whole genome shotgun (WGS) entry which is preliminary data.</text>
</comment>
<dbReference type="InterPro" id="IPR001387">
    <property type="entry name" value="Cro/C1-type_HTH"/>
</dbReference>
<feature type="domain" description="HTH cro/C1-type" evidence="2">
    <location>
        <begin position="40"/>
        <end position="94"/>
    </location>
</feature>
<dbReference type="Gene3D" id="2.60.120.10">
    <property type="entry name" value="Jelly Rolls"/>
    <property type="match status" value="1"/>
</dbReference>
<sequence length="215" mass="22828">MARWVFDGLASTELIRMPQGDMPGDNGSATMSTQQLGLLIRQFRAESGLSVSALSASSGVSSGLISQVERGLGNPGFTTLLKLAQALGVAVGDFFGAGGPTDEPARIVRGSARRRLQVAEPDMIYELLTPTMSGKLGMLRAQISAGWSNENLPFRHEGEECVLIAVGSLVVYVDSVRHELCVGDSITYDASLPHWYANETTDPAVLIGAMTPPSF</sequence>
<dbReference type="InterPro" id="IPR014710">
    <property type="entry name" value="RmlC-like_jellyroll"/>
</dbReference>
<organism evidence="3 4">
    <name type="scientific">Rhodococcus ruber</name>
    <dbReference type="NCBI Taxonomy" id="1830"/>
    <lineage>
        <taxon>Bacteria</taxon>
        <taxon>Bacillati</taxon>
        <taxon>Actinomycetota</taxon>
        <taxon>Actinomycetes</taxon>
        <taxon>Mycobacteriales</taxon>
        <taxon>Nocardiaceae</taxon>
        <taxon>Rhodococcus</taxon>
    </lineage>
</organism>